<organism evidence="1 2">
    <name type="scientific">Puccinia graminis f. sp. tritici (strain CRL 75-36-700-3 / race SCCL)</name>
    <name type="common">Black stem rust fungus</name>
    <dbReference type="NCBI Taxonomy" id="418459"/>
    <lineage>
        <taxon>Eukaryota</taxon>
        <taxon>Fungi</taxon>
        <taxon>Dikarya</taxon>
        <taxon>Basidiomycota</taxon>
        <taxon>Pucciniomycotina</taxon>
        <taxon>Pucciniomycetes</taxon>
        <taxon>Pucciniales</taxon>
        <taxon>Pucciniaceae</taxon>
        <taxon>Puccinia</taxon>
    </lineage>
</organism>
<gene>
    <name evidence="1" type="ORF">PGTG_15460</name>
</gene>
<sequence>MKQDEPVSSPTHSQNVPIKRCIQVQHHNSSICMTILLVAGLKESWGLLCYNNKRKTKMELTITQEARAKQKVDLQAQNRIRCWSCEGVPEMLPCPHLTPCNRGQSHPCGLPQVGRCSCGFLNKLPPHNHQEFIPDCKACPGSSSTD</sequence>
<protein>
    <submittedName>
        <fullName evidence="1">Uncharacterized protein</fullName>
    </submittedName>
</protein>
<reference evidence="2" key="2">
    <citation type="journal article" date="2011" name="Proc. Natl. Acad. Sci. U.S.A.">
        <title>Obligate biotrophy features unraveled by the genomic analysis of rust fungi.</title>
        <authorList>
            <person name="Duplessis S."/>
            <person name="Cuomo C.A."/>
            <person name="Lin Y.-C."/>
            <person name="Aerts A."/>
            <person name="Tisserant E."/>
            <person name="Veneault-Fourrey C."/>
            <person name="Joly D.L."/>
            <person name="Hacquard S."/>
            <person name="Amselem J."/>
            <person name="Cantarel B.L."/>
            <person name="Chiu R."/>
            <person name="Coutinho P.M."/>
            <person name="Feau N."/>
            <person name="Field M."/>
            <person name="Frey P."/>
            <person name="Gelhaye E."/>
            <person name="Goldberg J."/>
            <person name="Grabherr M.G."/>
            <person name="Kodira C.D."/>
            <person name="Kohler A."/>
            <person name="Kuees U."/>
            <person name="Lindquist E.A."/>
            <person name="Lucas S.M."/>
            <person name="Mago R."/>
            <person name="Mauceli E."/>
            <person name="Morin E."/>
            <person name="Murat C."/>
            <person name="Pangilinan J.L."/>
            <person name="Park R."/>
            <person name="Pearson M."/>
            <person name="Quesneville H."/>
            <person name="Rouhier N."/>
            <person name="Sakthikumar S."/>
            <person name="Salamov A.A."/>
            <person name="Schmutz J."/>
            <person name="Selles B."/>
            <person name="Shapiro H."/>
            <person name="Tanguay P."/>
            <person name="Tuskan G.A."/>
            <person name="Henrissat B."/>
            <person name="Van de Peer Y."/>
            <person name="Rouze P."/>
            <person name="Ellis J.G."/>
            <person name="Dodds P.N."/>
            <person name="Schein J.E."/>
            <person name="Zhong S."/>
            <person name="Hamelin R.C."/>
            <person name="Grigoriev I.V."/>
            <person name="Szabo L.J."/>
            <person name="Martin F."/>
        </authorList>
    </citation>
    <scope>NUCLEOTIDE SEQUENCE [LARGE SCALE GENOMIC DNA]</scope>
    <source>
        <strain evidence="2">CRL 75-36-700-3 / race SCCL</strain>
    </source>
</reference>
<dbReference type="AlphaFoldDB" id="E3KYK4"/>
<evidence type="ECO:0000313" key="2">
    <source>
        <dbReference type="Proteomes" id="UP000008783"/>
    </source>
</evidence>
<dbReference type="EMBL" id="DS178321">
    <property type="protein sequence ID" value="EFP89281.1"/>
    <property type="molecule type" value="Genomic_DNA"/>
</dbReference>
<keyword evidence="2" id="KW-1185">Reference proteome</keyword>
<dbReference type="VEuPathDB" id="FungiDB:PGTG_15460"/>
<dbReference type="GeneID" id="10547001"/>
<dbReference type="KEGG" id="pgr:PGTG_15460"/>
<name>E3KYK4_PUCGT</name>
<dbReference type="Proteomes" id="UP000008783">
    <property type="component" value="Unassembled WGS sequence"/>
</dbReference>
<accession>E3KYK4</accession>
<evidence type="ECO:0000313" key="1">
    <source>
        <dbReference type="EMBL" id="EFP89281.1"/>
    </source>
</evidence>
<dbReference type="InParanoid" id="E3KYK4"/>
<dbReference type="HOGENOM" id="CLU_148842_0_0_1"/>
<dbReference type="RefSeq" id="XP_003333700.1">
    <property type="nucleotide sequence ID" value="XM_003333652.1"/>
</dbReference>
<dbReference type="OrthoDB" id="10570314at2759"/>
<proteinExistence type="predicted"/>
<reference key="1">
    <citation type="submission" date="2007-01" db="EMBL/GenBank/DDBJ databases">
        <title>The Genome Sequence of Puccinia graminis f. sp. tritici Strain CRL 75-36-700-3.</title>
        <authorList>
            <consortium name="The Broad Institute Genome Sequencing Platform"/>
            <person name="Birren B."/>
            <person name="Lander E."/>
            <person name="Galagan J."/>
            <person name="Nusbaum C."/>
            <person name="Devon K."/>
            <person name="Cuomo C."/>
            <person name="Jaffe D."/>
            <person name="Butler J."/>
            <person name="Alvarez P."/>
            <person name="Gnerre S."/>
            <person name="Grabherr M."/>
            <person name="Mauceli E."/>
            <person name="Brockman W."/>
            <person name="Young S."/>
            <person name="LaButti K."/>
            <person name="Sykes S."/>
            <person name="DeCaprio D."/>
            <person name="Crawford M."/>
            <person name="Koehrsen M."/>
            <person name="Engels R."/>
            <person name="Montgomery P."/>
            <person name="Pearson M."/>
            <person name="Howarth C."/>
            <person name="Larson L."/>
            <person name="White J."/>
            <person name="Zeng Q."/>
            <person name="Kodira C."/>
            <person name="Yandava C."/>
            <person name="Alvarado L."/>
            <person name="O'Leary S."/>
            <person name="Szabo L."/>
            <person name="Dean R."/>
            <person name="Schein J."/>
        </authorList>
    </citation>
    <scope>NUCLEOTIDE SEQUENCE</scope>
    <source>
        <strain>CRL 75-36-700-3</strain>
    </source>
</reference>